<evidence type="ECO:0000256" key="1">
    <source>
        <dbReference type="SAM" id="Phobius"/>
    </source>
</evidence>
<accession>A0A0K0F399</accession>
<keyword evidence="1" id="KW-0472">Membrane</keyword>
<name>A0A0K0F399_STRVS</name>
<organism evidence="2 3">
    <name type="scientific">Strongyloides venezuelensis</name>
    <name type="common">Threadworm</name>
    <dbReference type="NCBI Taxonomy" id="75913"/>
    <lineage>
        <taxon>Eukaryota</taxon>
        <taxon>Metazoa</taxon>
        <taxon>Ecdysozoa</taxon>
        <taxon>Nematoda</taxon>
        <taxon>Chromadorea</taxon>
        <taxon>Rhabditida</taxon>
        <taxon>Tylenchina</taxon>
        <taxon>Panagrolaimomorpha</taxon>
        <taxon>Strongyloidoidea</taxon>
        <taxon>Strongyloididae</taxon>
        <taxon>Strongyloides</taxon>
    </lineage>
</organism>
<keyword evidence="1" id="KW-1133">Transmembrane helix</keyword>
<dbReference type="Proteomes" id="UP000035680">
    <property type="component" value="Unassembled WGS sequence"/>
</dbReference>
<sequence length="98" mass="11495">MTHCAAVLKILQLRWILEDKINYIPVTIGSHVESICYITNGVNLFISVLWILNNFLSLNIITKTLRYAINRTFRPRVAYNKLFREVNAYNVRAFSINY</sequence>
<reference evidence="3" key="2">
    <citation type="submission" date="2015-08" db="UniProtKB">
        <authorList>
            <consortium name="WormBaseParasite"/>
        </authorList>
    </citation>
    <scope>IDENTIFICATION</scope>
</reference>
<dbReference type="WBParaSite" id="SVE_0328200.1">
    <property type="protein sequence ID" value="SVE_0328200.1"/>
    <property type="gene ID" value="SVE_0328200"/>
</dbReference>
<dbReference type="AlphaFoldDB" id="A0A0K0F399"/>
<evidence type="ECO:0000313" key="3">
    <source>
        <dbReference type="WBParaSite" id="SVE_0328200.1"/>
    </source>
</evidence>
<keyword evidence="1" id="KW-0812">Transmembrane</keyword>
<proteinExistence type="predicted"/>
<feature type="transmembrane region" description="Helical" evidence="1">
    <location>
        <begin position="42"/>
        <end position="61"/>
    </location>
</feature>
<protein>
    <submittedName>
        <fullName evidence="3">G-protein coupled receptors family 1 profile domain-containing protein</fullName>
    </submittedName>
</protein>
<keyword evidence="2" id="KW-1185">Reference proteome</keyword>
<reference evidence="2" key="1">
    <citation type="submission" date="2014-07" db="EMBL/GenBank/DDBJ databases">
        <authorList>
            <person name="Martin A.A"/>
            <person name="De Silva N."/>
        </authorList>
    </citation>
    <scope>NUCLEOTIDE SEQUENCE</scope>
</reference>
<evidence type="ECO:0000313" key="2">
    <source>
        <dbReference type="Proteomes" id="UP000035680"/>
    </source>
</evidence>